<comment type="caution">
    <text evidence="2">The sequence shown here is derived from an EMBL/GenBank/DDBJ whole genome shotgun (WGS) entry which is preliminary data.</text>
</comment>
<keyword evidence="3" id="KW-1185">Reference proteome</keyword>
<dbReference type="InterPro" id="IPR016047">
    <property type="entry name" value="M23ase_b-sheet_dom"/>
</dbReference>
<dbReference type="Pfam" id="PF01551">
    <property type="entry name" value="Peptidase_M23"/>
    <property type="match status" value="1"/>
</dbReference>
<dbReference type="Proteomes" id="UP001196843">
    <property type="component" value="Unassembled WGS sequence"/>
</dbReference>
<protein>
    <submittedName>
        <fullName evidence="2">M23 family metallopeptidase</fullName>
    </submittedName>
</protein>
<organism evidence="2 3">
    <name type="scientific">Microbacterium jejuense</name>
    <dbReference type="NCBI Taxonomy" id="1263637"/>
    <lineage>
        <taxon>Bacteria</taxon>
        <taxon>Bacillati</taxon>
        <taxon>Actinomycetota</taxon>
        <taxon>Actinomycetes</taxon>
        <taxon>Micrococcales</taxon>
        <taxon>Microbacteriaceae</taxon>
        <taxon>Microbacterium</taxon>
    </lineage>
</organism>
<dbReference type="CDD" id="cd12797">
    <property type="entry name" value="M23_peptidase"/>
    <property type="match status" value="1"/>
</dbReference>
<dbReference type="Gene3D" id="2.70.70.10">
    <property type="entry name" value="Glucose Permease (Domain IIA)"/>
    <property type="match status" value="1"/>
</dbReference>
<evidence type="ECO:0000313" key="3">
    <source>
        <dbReference type="Proteomes" id="UP001196843"/>
    </source>
</evidence>
<dbReference type="SUPFAM" id="SSF51261">
    <property type="entry name" value="Duplicated hybrid motif"/>
    <property type="match status" value="1"/>
</dbReference>
<dbReference type="InterPro" id="IPR050570">
    <property type="entry name" value="Cell_wall_metabolism_enzyme"/>
</dbReference>
<dbReference type="PANTHER" id="PTHR21666">
    <property type="entry name" value="PEPTIDASE-RELATED"/>
    <property type="match status" value="1"/>
</dbReference>
<sequence>MGELDDPVVVGFPLRGEGWVAVTTPAARIPSHGVDLLGQRYAYDFVRVDDRPGVPVHPASRLRTATIGCRADECYAWDEPVHAPFDAVVVAASDGMAERRWIHPVREFARMTWNGLTFRPSRIPAILGNHVLLRAGDVHAGFAHLRPGSVAVRAGETVRAGEVIGAVGHTGNSTSPHLHFQLMDRADLMRARGIACAFAAYDVRGDDGSWRRVERGIPAPHERLRSAETAAAS</sequence>
<dbReference type="InterPro" id="IPR011055">
    <property type="entry name" value="Dup_hybrid_motif"/>
</dbReference>
<dbReference type="RefSeq" id="WP_220298982.1">
    <property type="nucleotide sequence ID" value="NZ_JAEUAW010000001.1"/>
</dbReference>
<evidence type="ECO:0000259" key="1">
    <source>
        <dbReference type="Pfam" id="PF01551"/>
    </source>
</evidence>
<evidence type="ECO:0000313" key="2">
    <source>
        <dbReference type="EMBL" id="MBW9092224.1"/>
    </source>
</evidence>
<accession>A0ABS7HH84</accession>
<feature type="domain" description="M23ase beta-sheet core" evidence="1">
    <location>
        <begin position="127"/>
        <end position="185"/>
    </location>
</feature>
<dbReference type="PANTHER" id="PTHR21666:SF270">
    <property type="entry name" value="MUREIN HYDROLASE ACTIVATOR ENVC"/>
    <property type="match status" value="1"/>
</dbReference>
<reference evidence="2 3" key="1">
    <citation type="journal article" date="2021" name="MBio">
        <title>Poor Competitiveness of Bradyrhizobium in Pigeon Pea Root Colonization in Indian Soils.</title>
        <authorList>
            <person name="Chalasani D."/>
            <person name="Basu A."/>
            <person name="Pullabhotla S.V.S.R.N."/>
            <person name="Jorrin B."/>
            <person name="Neal A.L."/>
            <person name="Poole P.S."/>
            <person name="Podile A.R."/>
            <person name="Tkacz A."/>
        </authorList>
    </citation>
    <scope>NUCLEOTIDE SEQUENCE [LARGE SCALE GENOMIC DNA]</scope>
    <source>
        <strain evidence="2 3">HU14</strain>
    </source>
</reference>
<gene>
    <name evidence="2" type="ORF">JNB62_00845</name>
</gene>
<name>A0ABS7HH84_9MICO</name>
<dbReference type="EMBL" id="JAEUAW010000001">
    <property type="protein sequence ID" value="MBW9092224.1"/>
    <property type="molecule type" value="Genomic_DNA"/>
</dbReference>
<proteinExistence type="predicted"/>